<feature type="domain" description="NB-ARC" evidence="4">
    <location>
        <begin position="160"/>
        <end position="334"/>
    </location>
</feature>
<comment type="caution">
    <text evidence="8">The sequence shown here is derived from an EMBL/GenBank/DDBJ whole genome shotgun (WGS) entry which is preliminary data.</text>
</comment>
<dbReference type="FunFam" id="1.10.8.430:FF:000003">
    <property type="entry name" value="Probable disease resistance protein At5g66910"/>
    <property type="match status" value="1"/>
</dbReference>
<dbReference type="Gene3D" id="3.80.10.10">
    <property type="entry name" value="Ribonuclease Inhibitor"/>
    <property type="match status" value="1"/>
</dbReference>
<dbReference type="Pfam" id="PF23559">
    <property type="entry name" value="WHD_DRP"/>
    <property type="match status" value="1"/>
</dbReference>
<proteinExistence type="predicted"/>
<evidence type="ECO:0008006" key="10">
    <source>
        <dbReference type="Google" id="ProtNLM"/>
    </source>
</evidence>
<protein>
    <recommendedName>
        <fullName evidence="10">AAA+ ATPase domain-containing protein</fullName>
    </recommendedName>
</protein>
<dbReference type="Gene3D" id="1.10.8.430">
    <property type="entry name" value="Helical domain of apoptotic protease-activating factors"/>
    <property type="match status" value="1"/>
</dbReference>
<dbReference type="InterPro" id="IPR041118">
    <property type="entry name" value="Rx_N"/>
</dbReference>
<dbReference type="PANTHER" id="PTHR23155:SF1185">
    <property type="entry name" value="DISEASE RESISTANCE RPP8-LIKE PROTEIN 3-RELATED"/>
    <property type="match status" value="1"/>
</dbReference>
<dbReference type="Proteomes" id="UP000323000">
    <property type="component" value="Chromosome 3"/>
</dbReference>
<dbReference type="GO" id="GO:0043531">
    <property type="term" value="F:ADP binding"/>
    <property type="evidence" value="ECO:0007669"/>
    <property type="project" value="InterPro"/>
</dbReference>
<evidence type="ECO:0000313" key="9">
    <source>
        <dbReference type="Proteomes" id="UP000323000"/>
    </source>
</evidence>
<evidence type="ECO:0000259" key="6">
    <source>
        <dbReference type="Pfam" id="PF23559"/>
    </source>
</evidence>
<accession>A0A5C7I8T8</accession>
<dbReference type="AlphaFoldDB" id="A0A5C7I8T8"/>
<keyword evidence="1" id="KW-0677">Repeat</keyword>
<evidence type="ECO:0000256" key="1">
    <source>
        <dbReference type="ARBA" id="ARBA00022737"/>
    </source>
</evidence>
<dbReference type="EMBL" id="VAHF01000003">
    <property type="protein sequence ID" value="TXG65564.1"/>
    <property type="molecule type" value="Genomic_DNA"/>
</dbReference>
<evidence type="ECO:0000259" key="7">
    <source>
        <dbReference type="Pfam" id="PF23598"/>
    </source>
</evidence>
<dbReference type="PRINTS" id="PR00364">
    <property type="entry name" value="DISEASERSIST"/>
</dbReference>
<evidence type="ECO:0000259" key="5">
    <source>
        <dbReference type="Pfam" id="PF18052"/>
    </source>
</evidence>
<dbReference type="InterPro" id="IPR027417">
    <property type="entry name" value="P-loop_NTPase"/>
</dbReference>
<dbReference type="Pfam" id="PF23598">
    <property type="entry name" value="LRR_14"/>
    <property type="match status" value="1"/>
</dbReference>
<dbReference type="Pfam" id="PF18052">
    <property type="entry name" value="Rx_N"/>
    <property type="match status" value="1"/>
</dbReference>
<reference evidence="9" key="1">
    <citation type="journal article" date="2019" name="Gigascience">
        <title>De novo genome assembly of the endangered Acer yangbiense, a plant species with extremely small populations endemic to Yunnan Province, China.</title>
        <authorList>
            <person name="Yang J."/>
            <person name="Wariss H.M."/>
            <person name="Tao L."/>
            <person name="Zhang R."/>
            <person name="Yun Q."/>
            <person name="Hollingsworth P."/>
            <person name="Dao Z."/>
            <person name="Luo G."/>
            <person name="Guo H."/>
            <person name="Ma Y."/>
            <person name="Sun W."/>
        </authorList>
    </citation>
    <scope>NUCLEOTIDE SEQUENCE [LARGE SCALE GENOMIC DNA]</scope>
    <source>
        <strain evidence="9">cv. Malutang</strain>
    </source>
</reference>
<organism evidence="8 9">
    <name type="scientific">Acer yangbiense</name>
    <dbReference type="NCBI Taxonomy" id="1000413"/>
    <lineage>
        <taxon>Eukaryota</taxon>
        <taxon>Viridiplantae</taxon>
        <taxon>Streptophyta</taxon>
        <taxon>Embryophyta</taxon>
        <taxon>Tracheophyta</taxon>
        <taxon>Spermatophyta</taxon>
        <taxon>Magnoliopsida</taxon>
        <taxon>eudicotyledons</taxon>
        <taxon>Gunneridae</taxon>
        <taxon>Pentapetalae</taxon>
        <taxon>rosids</taxon>
        <taxon>malvids</taxon>
        <taxon>Sapindales</taxon>
        <taxon>Sapindaceae</taxon>
        <taxon>Hippocastanoideae</taxon>
        <taxon>Acereae</taxon>
        <taxon>Acer</taxon>
    </lineage>
</organism>
<feature type="domain" description="Disease resistance R13L4/SHOC-2-like LRR" evidence="7">
    <location>
        <begin position="540"/>
        <end position="842"/>
    </location>
</feature>
<feature type="domain" description="Disease resistance N-terminal" evidence="5">
    <location>
        <begin position="5"/>
        <end position="87"/>
    </location>
</feature>
<evidence type="ECO:0000256" key="2">
    <source>
        <dbReference type="ARBA" id="ARBA00022741"/>
    </source>
</evidence>
<dbReference type="Gene3D" id="1.20.5.4130">
    <property type="match status" value="1"/>
</dbReference>
<dbReference type="InterPro" id="IPR058922">
    <property type="entry name" value="WHD_DRP"/>
</dbReference>
<dbReference type="Gene3D" id="3.40.50.300">
    <property type="entry name" value="P-loop containing nucleotide triphosphate hydrolases"/>
    <property type="match status" value="1"/>
</dbReference>
<dbReference type="Gene3D" id="1.10.10.10">
    <property type="entry name" value="Winged helix-like DNA-binding domain superfamily/Winged helix DNA-binding domain"/>
    <property type="match status" value="1"/>
</dbReference>
<dbReference type="FunFam" id="1.10.10.10:FF:000322">
    <property type="entry name" value="Probable disease resistance protein At1g63360"/>
    <property type="match status" value="1"/>
</dbReference>
<dbReference type="SUPFAM" id="SSF52540">
    <property type="entry name" value="P-loop containing nucleoside triphosphate hydrolases"/>
    <property type="match status" value="1"/>
</dbReference>
<dbReference type="InterPro" id="IPR002182">
    <property type="entry name" value="NB-ARC"/>
</dbReference>
<sequence length="874" mass="100811">MVDAVVSFVVERLGDFLIQEAEFLGGVKKKVMWLKDELGWMQCYIANAEEKQIDNPMLRKWLSDITEISYEIEDVLDKFILQVKPGSFISSFIKGKLFETGKKIEEFQIRINDLSRKRELYGLRALDDKEGKSNSTTLGKFKQLRRATSFTVDEKIIGFEDEANSLLAKLLDEEQRRSVISIYGMGGLGKTTLAKKLYHSQVVKMKFIRRAWVSVSQDYNTRDLLIRIIHSFGIKSKKTEELKDMSEEELERYLNGSLRGRLYLVVIDDVWQKEAWESLKRAFPDSNNGSRVIITTRIREVAERSDERTHAHKLRFLRLDESWQLFCEKTFGNSDVNDADAELKALGIEMVQKCSGLPLAIVVLGGLLSTKSKLQEWKLVREHIWQNLRNDSIHVSYLLALSFNDLPYRLKLCFLYLSLFPEDFEINVERLMRLWIAEGFIPQERYQILEDMAMNNFDELVGRSLILIEKRCWGRVATCRVHDLFRDLAIQKSNELKFLHIHDQFKPSTCDPSSSSMCRRQAIYLAGDVRSSLGISNRNIRSILFFNPDKAKVKLNFPLMCKFRFLRVLNFDGYDGRFPMDLYEGIGKLICLKHLGFRKSGVSKLPSSILKLRRLQTLDVFSRVTDLFTVGRATEVELPEKVYKLHELRHLVGLFTGPLKIDSLTKLQSLKFVNSKSWSKINPEKLVNLRELSIYSRLCTEANVFCFDSVVKLLRLERLSVRLSSGDSFASLQPLSSCSDLIDLRLYGNLKKLPADIDVVLPNLECLLLKNSCLTDDPMPLLGKLPSLMILCLNFNFYCGKKLMCSALSFPRLEIIKLSRDDQLEEWQVEEGAMPRLRGLSMPQNSRLRIPERLRSIPPPAESEFETGELDPLF</sequence>
<dbReference type="Pfam" id="PF00931">
    <property type="entry name" value="NB-ARC"/>
    <property type="match status" value="1"/>
</dbReference>
<dbReference type="CDD" id="cd14798">
    <property type="entry name" value="RX-CC_like"/>
    <property type="match status" value="1"/>
</dbReference>
<dbReference type="InterPro" id="IPR044974">
    <property type="entry name" value="Disease_R_plants"/>
</dbReference>
<dbReference type="InterPro" id="IPR036388">
    <property type="entry name" value="WH-like_DNA-bd_sf"/>
</dbReference>
<gene>
    <name evidence="8" type="ORF">EZV62_006839</name>
</gene>
<dbReference type="OrthoDB" id="3027644at2759"/>
<dbReference type="InterPro" id="IPR055414">
    <property type="entry name" value="LRR_R13L4/SHOC2-like"/>
</dbReference>
<dbReference type="GO" id="GO:0098542">
    <property type="term" value="P:defense response to other organism"/>
    <property type="evidence" value="ECO:0007669"/>
    <property type="project" value="TreeGrafter"/>
</dbReference>
<dbReference type="SUPFAM" id="SSF52058">
    <property type="entry name" value="L domain-like"/>
    <property type="match status" value="1"/>
</dbReference>
<evidence type="ECO:0000259" key="4">
    <source>
        <dbReference type="Pfam" id="PF00931"/>
    </source>
</evidence>
<evidence type="ECO:0000313" key="8">
    <source>
        <dbReference type="EMBL" id="TXG65564.1"/>
    </source>
</evidence>
<dbReference type="InterPro" id="IPR032675">
    <property type="entry name" value="LRR_dom_sf"/>
</dbReference>
<keyword evidence="9" id="KW-1185">Reference proteome</keyword>
<keyword evidence="3" id="KW-0611">Plant defense</keyword>
<dbReference type="InterPro" id="IPR042197">
    <property type="entry name" value="Apaf_helical"/>
</dbReference>
<keyword evidence="2" id="KW-0547">Nucleotide-binding</keyword>
<evidence type="ECO:0000256" key="3">
    <source>
        <dbReference type="ARBA" id="ARBA00022821"/>
    </source>
</evidence>
<dbReference type="FunFam" id="3.40.50.300:FF:001091">
    <property type="entry name" value="Probable disease resistance protein At1g61300"/>
    <property type="match status" value="1"/>
</dbReference>
<name>A0A5C7I8T8_9ROSI</name>
<feature type="domain" description="Disease resistance protein winged helix" evidence="6">
    <location>
        <begin position="419"/>
        <end position="489"/>
    </location>
</feature>
<dbReference type="InterPro" id="IPR038005">
    <property type="entry name" value="RX-like_CC"/>
</dbReference>
<dbReference type="PANTHER" id="PTHR23155">
    <property type="entry name" value="DISEASE RESISTANCE PROTEIN RP"/>
    <property type="match status" value="1"/>
</dbReference>